<feature type="transmembrane region" description="Helical" evidence="8">
    <location>
        <begin position="578"/>
        <end position="596"/>
    </location>
</feature>
<dbReference type="PROSITE" id="PS50928">
    <property type="entry name" value="ABC_TM1"/>
    <property type="match status" value="2"/>
</dbReference>
<keyword evidence="6 8" id="KW-1133">Transmembrane helix</keyword>
<comment type="subcellular location">
    <subcellularLocation>
        <location evidence="1">Cell inner membrane</location>
        <topology evidence="1">Multi-pass membrane protein</topology>
    </subcellularLocation>
    <subcellularLocation>
        <location evidence="8">Cell membrane</location>
        <topology evidence="8">Multi-pass membrane protein</topology>
    </subcellularLocation>
</comment>
<sequence>MSQIDTRKKKSLRNMFYAVRSYFSVQANVLIVIFAVLLLVLTVYPMFSVIYSSLTVGKMEAMRFNSLYQTSLSAGDLTLLNFKTLLTNEAIFWKPLWNSFRMSAYASLIAILLGGTIAFLITRTDIRCKKFFSSVFIFPYIMPSWTLALVWKNVFANSRVGTGVVGMLESLTGLCVPGWIVYGIFPCALVMGIHYAPFAYILIGGTLRNMDANLEEAATILQAGRWRIIRKITLPIVRPALFSTILLVFSSTMASYAVPVFVGSPGNFFVLSTQLSSLYNTMATKGQAFVMTIVLIIFGIVLLGINLRVTGKRKSFTTVTGKSGQVSYIKLGKANRIISAVLVILLFLIAIFPIVSFALESMCEVQGDYSTLTFKYWLSREEIGGFAVNAGKGILFNDMIWSALWGSLKLSLIVSLIVGTSGILIGYAVARKRGTKIAGLVSGLAFFPYLVPSMAFGAIFLAVSTRLIFLRGTMLLLIIVGAIKYLPFASRSGTNSMMQLSGEIEEAAVLVGASWPKRMLRILFPIQKSSFISGYLLPFISCMRELSLFVLLASSGTLITTLLSYFDEKAVTQMSNGINLLIVIIVLLVNFTINKLTGASIDKGVGGN</sequence>
<organism evidence="10">
    <name type="scientific">uncultured bacterium Contigcl_23</name>
    <dbReference type="NCBI Taxonomy" id="1393667"/>
    <lineage>
        <taxon>Bacteria</taxon>
        <taxon>environmental samples</taxon>
    </lineage>
</organism>
<keyword evidence="5 8" id="KW-0812">Transmembrane</keyword>
<dbReference type="SUPFAM" id="SSF161098">
    <property type="entry name" value="MetI-like"/>
    <property type="match status" value="2"/>
</dbReference>
<feature type="transmembrane region" description="Helical" evidence="8">
    <location>
        <begin position="102"/>
        <end position="122"/>
    </location>
</feature>
<accession>W0FRF9</accession>
<evidence type="ECO:0000256" key="3">
    <source>
        <dbReference type="ARBA" id="ARBA00022475"/>
    </source>
</evidence>
<evidence type="ECO:0000256" key="6">
    <source>
        <dbReference type="ARBA" id="ARBA00022989"/>
    </source>
</evidence>
<evidence type="ECO:0000259" key="9">
    <source>
        <dbReference type="PROSITE" id="PS50928"/>
    </source>
</evidence>
<feature type="transmembrane region" description="Helical" evidence="8">
    <location>
        <begin position="337"/>
        <end position="359"/>
    </location>
</feature>
<dbReference type="GO" id="GO:0055085">
    <property type="term" value="P:transmembrane transport"/>
    <property type="evidence" value="ECO:0007669"/>
    <property type="project" value="InterPro"/>
</dbReference>
<dbReference type="Gene3D" id="1.10.3720.10">
    <property type="entry name" value="MetI-like"/>
    <property type="match status" value="2"/>
</dbReference>
<dbReference type="InterPro" id="IPR035906">
    <property type="entry name" value="MetI-like_sf"/>
</dbReference>
<feature type="transmembrane region" description="Helical" evidence="8">
    <location>
        <begin position="21"/>
        <end position="44"/>
    </location>
</feature>
<proteinExistence type="inferred from homology"/>
<dbReference type="GO" id="GO:0005886">
    <property type="term" value="C:plasma membrane"/>
    <property type="evidence" value="ECO:0007669"/>
    <property type="project" value="UniProtKB-SubCell"/>
</dbReference>
<evidence type="ECO:0000256" key="2">
    <source>
        <dbReference type="ARBA" id="ARBA00022448"/>
    </source>
</evidence>
<keyword evidence="4" id="KW-0997">Cell inner membrane</keyword>
<name>W0FRF9_9BACT</name>
<feature type="transmembrane region" description="Helical" evidence="8">
    <location>
        <begin position="546"/>
        <end position="566"/>
    </location>
</feature>
<evidence type="ECO:0000256" key="1">
    <source>
        <dbReference type="ARBA" id="ARBA00004429"/>
    </source>
</evidence>
<keyword evidence="3" id="KW-1003">Cell membrane</keyword>
<dbReference type="PANTHER" id="PTHR43357:SF4">
    <property type="entry name" value="INNER MEMBRANE ABC TRANSPORTER PERMEASE PROTEIN YDCV"/>
    <property type="match status" value="1"/>
</dbReference>
<feature type="transmembrane region" description="Helical" evidence="8">
    <location>
        <begin position="179"/>
        <end position="203"/>
    </location>
</feature>
<dbReference type="Pfam" id="PF00528">
    <property type="entry name" value="BPD_transp_1"/>
    <property type="match status" value="2"/>
</dbReference>
<feature type="transmembrane region" description="Helical" evidence="8">
    <location>
        <begin position="288"/>
        <end position="307"/>
    </location>
</feature>
<feature type="domain" description="ABC transmembrane type-1" evidence="9">
    <location>
        <begin position="96"/>
        <end position="306"/>
    </location>
</feature>
<comment type="similarity">
    <text evidence="8">Belongs to the binding-protein-dependent transport system permease family.</text>
</comment>
<evidence type="ECO:0000256" key="4">
    <source>
        <dbReference type="ARBA" id="ARBA00022519"/>
    </source>
</evidence>
<dbReference type="CDD" id="cd06261">
    <property type="entry name" value="TM_PBP2"/>
    <property type="match status" value="2"/>
</dbReference>
<evidence type="ECO:0000256" key="5">
    <source>
        <dbReference type="ARBA" id="ARBA00022692"/>
    </source>
</evidence>
<feature type="domain" description="ABC transmembrane type-1" evidence="9">
    <location>
        <begin position="404"/>
        <end position="593"/>
    </location>
</feature>
<dbReference type="PANTHER" id="PTHR43357">
    <property type="entry name" value="INNER MEMBRANE ABC TRANSPORTER PERMEASE PROTEIN YDCV"/>
    <property type="match status" value="1"/>
</dbReference>
<dbReference type="EMBL" id="KC246843">
    <property type="protein sequence ID" value="AHF25625.1"/>
    <property type="molecule type" value="Genomic_DNA"/>
</dbReference>
<keyword evidence="2 8" id="KW-0813">Transport</keyword>
<keyword evidence="7 8" id="KW-0472">Membrane</keyword>
<feature type="transmembrane region" description="Helical" evidence="8">
    <location>
        <begin position="410"/>
        <end position="430"/>
    </location>
</feature>
<reference evidence="10" key="1">
    <citation type="journal article" date="2013" name="PLoS ONE">
        <title>Metagenomic insights into the carbohydrate-active enzymes carried by the microorganisms adhering to solid digesta in the rumen of cows.</title>
        <authorList>
            <person name="Wang L."/>
            <person name="Hatem A."/>
            <person name="Catalyurek U.V."/>
            <person name="Morrison M."/>
            <person name="Yu Z."/>
        </authorList>
    </citation>
    <scope>NUCLEOTIDE SEQUENCE</scope>
</reference>
<evidence type="ECO:0000256" key="8">
    <source>
        <dbReference type="RuleBase" id="RU363032"/>
    </source>
</evidence>
<feature type="transmembrane region" description="Helical" evidence="8">
    <location>
        <begin position="240"/>
        <end position="262"/>
    </location>
</feature>
<feature type="transmembrane region" description="Helical" evidence="8">
    <location>
        <begin position="437"/>
        <end position="462"/>
    </location>
</feature>
<evidence type="ECO:0000256" key="7">
    <source>
        <dbReference type="ARBA" id="ARBA00023136"/>
    </source>
</evidence>
<feature type="transmembrane region" description="Helical" evidence="8">
    <location>
        <begin position="468"/>
        <end position="488"/>
    </location>
</feature>
<dbReference type="InterPro" id="IPR000515">
    <property type="entry name" value="MetI-like"/>
</dbReference>
<protein>
    <submittedName>
        <fullName evidence="10">ABC transporter transmembrane protein</fullName>
    </submittedName>
</protein>
<feature type="transmembrane region" description="Helical" evidence="8">
    <location>
        <begin position="131"/>
        <end position="151"/>
    </location>
</feature>
<dbReference type="AlphaFoldDB" id="W0FRF9"/>
<evidence type="ECO:0000313" key="10">
    <source>
        <dbReference type="EMBL" id="AHF25625.1"/>
    </source>
</evidence>